<dbReference type="InterPro" id="IPR016181">
    <property type="entry name" value="Acyl_CoA_acyltransferase"/>
</dbReference>
<dbReference type="Gene3D" id="3.40.630.30">
    <property type="match status" value="1"/>
</dbReference>
<evidence type="ECO:0000313" key="2">
    <source>
        <dbReference type="EMBL" id="KAK7265438.1"/>
    </source>
</evidence>
<evidence type="ECO:0000313" key="3">
    <source>
        <dbReference type="Proteomes" id="UP001359559"/>
    </source>
</evidence>
<dbReference type="InterPro" id="IPR000182">
    <property type="entry name" value="GNAT_dom"/>
</dbReference>
<dbReference type="GO" id="GO:0016747">
    <property type="term" value="F:acyltransferase activity, transferring groups other than amino-acyl groups"/>
    <property type="evidence" value="ECO:0007669"/>
    <property type="project" value="InterPro"/>
</dbReference>
<dbReference type="EMBL" id="JAYKXN010000008">
    <property type="protein sequence ID" value="KAK7265438.1"/>
    <property type="molecule type" value="Genomic_DNA"/>
</dbReference>
<dbReference type="SUPFAM" id="SSF55729">
    <property type="entry name" value="Acyl-CoA N-acyltransferases (Nat)"/>
    <property type="match status" value="1"/>
</dbReference>
<dbReference type="PANTHER" id="PTHR47426:SF3">
    <property type="entry name" value="GCN5-RELATED N-ACETYLTRANSFERASE 6, CHLOROPLASTIC"/>
    <property type="match status" value="1"/>
</dbReference>
<comment type="caution">
    <text evidence="2">The sequence shown here is derived from an EMBL/GenBank/DDBJ whole genome shotgun (WGS) entry which is preliminary data.</text>
</comment>
<keyword evidence="3" id="KW-1185">Reference proteome</keyword>
<gene>
    <name evidence="2" type="ORF">RJT34_33058</name>
</gene>
<name>A0AAN9EZN0_CLITE</name>
<dbReference type="PANTHER" id="PTHR47426">
    <property type="entry name" value="ACYL-COA N-ACYLTRANSFERASES (NAT) SUPERFAMILY PROTEIN"/>
    <property type="match status" value="1"/>
</dbReference>
<dbReference type="AlphaFoldDB" id="A0AAN9EZN0"/>
<feature type="domain" description="N-acetyltransferase" evidence="1">
    <location>
        <begin position="153"/>
        <end position="250"/>
    </location>
</feature>
<organism evidence="2 3">
    <name type="scientific">Clitoria ternatea</name>
    <name type="common">Butterfly pea</name>
    <dbReference type="NCBI Taxonomy" id="43366"/>
    <lineage>
        <taxon>Eukaryota</taxon>
        <taxon>Viridiplantae</taxon>
        <taxon>Streptophyta</taxon>
        <taxon>Embryophyta</taxon>
        <taxon>Tracheophyta</taxon>
        <taxon>Spermatophyta</taxon>
        <taxon>Magnoliopsida</taxon>
        <taxon>eudicotyledons</taxon>
        <taxon>Gunneridae</taxon>
        <taxon>Pentapetalae</taxon>
        <taxon>rosids</taxon>
        <taxon>fabids</taxon>
        <taxon>Fabales</taxon>
        <taxon>Fabaceae</taxon>
        <taxon>Papilionoideae</taxon>
        <taxon>50 kb inversion clade</taxon>
        <taxon>NPAAA clade</taxon>
        <taxon>indigoferoid/millettioid clade</taxon>
        <taxon>Phaseoleae</taxon>
        <taxon>Clitoria</taxon>
    </lineage>
</organism>
<dbReference type="CDD" id="cd04301">
    <property type="entry name" value="NAT_SF"/>
    <property type="match status" value="1"/>
</dbReference>
<proteinExistence type="predicted"/>
<dbReference type="Pfam" id="PF00583">
    <property type="entry name" value="Acetyltransf_1"/>
    <property type="match status" value="1"/>
</dbReference>
<accession>A0AAN9EZN0</accession>
<sequence>MASISTIHAPESHTWFFQCPRIIASSTMSVSTLAMNCDFPPPMNNKNKKQVSLQLLSPLTRLVSSKVGTLRFCDQHFDHFEPSEQDLDPPNWFDFGDFVAREALLDEEYREAAWLRAQNKWKDPTYRRYGDDYKMKLAEQERKKQNNSALQNVVGTFDLNIRYSLLRETFPGDRHGAPSVCRINRASLSISRYGYIANFCVAKSVRREGVADCMLYFAVECAKPYGVKRVYANVDIKNRRVLMMYQNMGFEMVEKTNYLSVENEDFLFRLEM</sequence>
<protein>
    <recommendedName>
        <fullName evidence="1">N-acetyltransferase domain-containing protein</fullName>
    </recommendedName>
</protein>
<dbReference type="Proteomes" id="UP001359559">
    <property type="component" value="Unassembled WGS sequence"/>
</dbReference>
<reference evidence="2 3" key="1">
    <citation type="submission" date="2024-01" db="EMBL/GenBank/DDBJ databases">
        <title>The genomes of 5 underutilized Papilionoideae crops provide insights into root nodulation and disease resistance.</title>
        <authorList>
            <person name="Yuan L."/>
        </authorList>
    </citation>
    <scope>NUCLEOTIDE SEQUENCE [LARGE SCALE GENOMIC DNA]</scope>
    <source>
        <strain evidence="2">LY-2023</strain>
        <tissue evidence="2">Leaf</tissue>
    </source>
</reference>
<evidence type="ECO:0000259" key="1">
    <source>
        <dbReference type="Pfam" id="PF00583"/>
    </source>
</evidence>